<sequence>MLEHFLSYLTQEHLTELFQSYRAFGPLIAVLLPLIEAFLPFLPLIVFVVANTNSFGLWEGFILSWAGSTAGSILVFLIVRQYGQRKLLGFIRSHPSVRKLMLWVERHGFGPMFLLLCFPFTPSAAVNVVAGLSRIGTRPFILAAASGKLVMIFMISFIGYDLHALITQPIRTVIAVLVITVLWYVGKKVERYLHVRASQREHDGGRQ</sequence>
<evidence type="ECO:0000259" key="7">
    <source>
        <dbReference type="Pfam" id="PF09335"/>
    </source>
</evidence>
<organism evidence="8 13">
    <name type="scientific">Bacillus subtilis</name>
    <dbReference type="NCBI Taxonomy" id="1423"/>
    <lineage>
        <taxon>Bacteria</taxon>
        <taxon>Bacillati</taxon>
        <taxon>Bacillota</taxon>
        <taxon>Bacilli</taxon>
        <taxon>Bacillales</taxon>
        <taxon>Bacillaceae</taxon>
        <taxon>Bacillus</taxon>
    </lineage>
</organism>
<dbReference type="EMBL" id="JXBC01000002">
    <property type="protein sequence ID" value="KIU11998.1"/>
    <property type="molecule type" value="Genomic_DNA"/>
</dbReference>
<keyword evidence="3 6" id="KW-0812">Transmembrane</keyword>
<dbReference type="GO" id="GO:0005886">
    <property type="term" value="C:plasma membrane"/>
    <property type="evidence" value="ECO:0007669"/>
    <property type="project" value="UniProtKB-SubCell"/>
</dbReference>
<feature type="domain" description="VTT" evidence="7">
    <location>
        <begin position="43"/>
        <end position="160"/>
    </location>
</feature>
<feature type="transmembrane region" description="Helical" evidence="6">
    <location>
        <begin position="140"/>
        <end position="160"/>
    </location>
</feature>
<reference evidence="11" key="4">
    <citation type="submission" date="2023-03" db="EMBL/GenBank/DDBJ databases">
        <title>Complete genome sequences of 52 Bacillus and Priestia strains isolated from West-African fermentations and 26 reference strains from the DSMZ collection.</title>
        <authorList>
            <person name="Wiedenbein E.S."/>
            <person name="Canoy T.S."/>
            <person name="Hui Y."/>
            <person name="Parkouda C."/>
            <person name="Dawende C."/>
            <person name="Ametefe E."/>
            <person name="Jespersen L."/>
            <person name="Nielsen D.S."/>
        </authorList>
    </citation>
    <scope>NUCLEOTIDE SEQUENCE</scope>
    <source>
        <strain evidence="11">PRO56</strain>
    </source>
</reference>
<evidence type="ECO:0000313" key="12">
    <source>
        <dbReference type="EMBL" id="WHM20707.1"/>
    </source>
</evidence>
<dbReference type="STRING" id="483913.AN935_05465"/>
<evidence type="ECO:0000256" key="6">
    <source>
        <dbReference type="RuleBase" id="RU366058"/>
    </source>
</evidence>
<reference evidence="10" key="3">
    <citation type="submission" date="2021-03" db="EMBL/GenBank/DDBJ databases">
        <title>Isolation of Bacillus subtilis from fermented food sample.</title>
        <authorList>
            <person name="Lakshmanan V."/>
            <person name="Athira K."/>
            <person name="Rajagopal K."/>
        </authorList>
    </citation>
    <scope>NUCLEOTIDE SEQUENCE</scope>
    <source>
        <strain evidence="10">S1</strain>
    </source>
</reference>
<keyword evidence="2 6" id="KW-1003">Cell membrane</keyword>
<feature type="transmembrane region" description="Helical" evidence="6">
    <location>
        <begin position="166"/>
        <end position="186"/>
    </location>
</feature>
<feature type="transmembrane region" description="Helical" evidence="6">
    <location>
        <begin position="23"/>
        <end position="49"/>
    </location>
</feature>
<dbReference type="RefSeq" id="WP_010886465.1">
    <property type="nucleotide sequence ID" value="NZ_AP024621.1"/>
</dbReference>
<evidence type="ECO:0000313" key="14">
    <source>
        <dbReference type="Proteomes" id="UP000076442"/>
    </source>
</evidence>
<dbReference type="EMBL" id="LJZV01000002">
    <property type="protein sequence ID" value="KZD94799.1"/>
    <property type="molecule type" value="Genomic_DNA"/>
</dbReference>
<dbReference type="PANTHER" id="PTHR12677:SF55">
    <property type="entry name" value="UNDECAPRENYL PHOSPHATE TRANSPORTER SAOUHSC_00901-RELATED"/>
    <property type="match status" value="1"/>
</dbReference>
<keyword evidence="4 6" id="KW-1133">Transmembrane helix</keyword>
<accession>A0A085C9Z8</accession>
<name>A0A085C9Z8_BACIU</name>
<dbReference type="InterPro" id="IPR032816">
    <property type="entry name" value="VTT_dom"/>
</dbReference>
<evidence type="ECO:0000313" key="13">
    <source>
        <dbReference type="Proteomes" id="UP000032247"/>
    </source>
</evidence>
<comment type="similarity">
    <text evidence="6">Belongs to the TVP38/TMEM64 family.</text>
</comment>
<proteinExistence type="inferred from homology"/>
<reference evidence="12" key="5">
    <citation type="submission" date="2023-05" db="EMBL/GenBank/DDBJ databases">
        <title>Complete genome sequence of Bacillus subtilis SRCM117797 isolated from Soybean paste.</title>
        <authorList>
            <person name="Abraha H.B."/>
            <person name="Kim K.-P."/>
            <person name="Ryu M.-S."/>
            <person name="Jeong D.-Y."/>
        </authorList>
    </citation>
    <scope>NUCLEOTIDE SEQUENCE</scope>
    <source>
        <strain evidence="12">SRCM117797</strain>
    </source>
</reference>
<dbReference type="InterPro" id="IPR015414">
    <property type="entry name" value="TMEM64"/>
</dbReference>
<reference evidence="8 13" key="1">
    <citation type="submission" date="2014-12" db="EMBL/GenBank/DDBJ databases">
        <title>Comparative genome analysis of Bacillus coagulans HM-08, Clostridium butyricum HM-68, Bacillus subtilis HM-66 and Bacillus licheniformis BL-09.</title>
        <authorList>
            <person name="Zhang H."/>
        </authorList>
    </citation>
    <scope>NUCLEOTIDE SEQUENCE [LARGE SCALE GENOMIC DNA]</scope>
    <source>
        <strain evidence="8 13">HM-66</strain>
    </source>
</reference>
<evidence type="ECO:0000256" key="4">
    <source>
        <dbReference type="ARBA" id="ARBA00022989"/>
    </source>
</evidence>
<dbReference type="PATRIC" id="fig|1423.134.peg.3556"/>
<gene>
    <name evidence="11" type="primary">yhjE</name>
    <name evidence="9" type="ORF">B4122_0556</name>
    <name evidence="10" type="ORF">J5227_05510</name>
    <name evidence="11" type="ORF">P5633_18670</name>
    <name evidence="12" type="ORF">QL281_18165</name>
    <name evidence="8" type="ORF">SC09_Contig19orf00316</name>
</gene>
<comment type="subcellular location">
    <subcellularLocation>
        <location evidence="1 6">Cell membrane</location>
        <topology evidence="1 6">Multi-pass membrane protein</topology>
    </subcellularLocation>
</comment>
<dbReference type="EMBL" id="JAGFPW010000003">
    <property type="protein sequence ID" value="MBO3793790.1"/>
    <property type="molecule type" value="Genomic_DNA"/>
</dbReference>
<dbReference type="Pfam" id="PF09335">
    <property type="entry name" value="VTT_dom"/>
    <property type="match status" value="1"/>
</dbReference>
<reference evidence="9 14" key="2">
    <citation type="submission" date="2015-09" db="EMBL/GenBank/DDBJ databases">
        <title>Spore heat resistance.</title>
        <authorList>
            <person name="Boekhorst J."/>
            <person name="Berendsen E.M."/>
            <person name="Wells-Bennik M.H."/>
            <person name="Kuipers O.P."/>
        </authorList>
    </citation>
    <scope>NUCLEOTIDE SEQUENCE [LARGE SCALE GENOMIC DNA]</scope>
    <source>
        <strain evidence="9 14">B4122</strain>
    </source>
</reference>
<evidence type="ECO:0000313" key="8">
    <source>
        <dbReference type="EMBL" id="KIU11998.1"/>
    </source>
</evidence>
<evidence type="ECO:0000256" key="1">
    <source>
        <dbReference type="ARBA" id="ARBA00004651"/>
    </source>
</evidence>
<evidence type="ECO:0000256" key="3">
    <source>
        <dbReference type="ARBA" id="ARBA00022692"/>
    </source>
</evidence>
<feature type="transmembrane region" description="Helical" evidence="6">
    <location>
        <begin position="61"/>
        <end position="79"/>
    </location>
</feature>
<dbReference type="EMBL" id="CP120576">
    <property type="protein sequence ID" value="WEY84303.1"/>
    <property type="molecule type" value="Genomic_DNA"/>
</dbReference>
<evidence type="ECO:0000313" key="10">
    <source>
        <dbReference type="EMBL" id="MBO3793790.1"/>
    </source>
</evidence>
<protein>
    <recommendedName>
        <fullName evidence="6">TVP38/TMEM64 family membrane protein</fullName>
    </recommendedName>
</protein>
<dbReference type="Proteomes" id="UP001229422">
    <property type="component" value="Chromosome"/>
</dbReference>
<dbReference type="Proteomes" id="UP000032247">
    <property type="component" value="Unassembled WGS sequence"/>
</dbReference>
<dbReference type="Proteomes" id="UP000665181">
    <property type="component" value="Unassembled WGS sequence"/>
</dbReference>
<dbReference type="AlphaFoldDB" id="A0A085C9Z8"/>
<dbReference type="Proteomes" id="UP001214898">
    <property type="component" value="Chromosome"/>
</dbReference>
<evidence type="ECO:0000313" key="9">
    <source>
        <dbReference type="EMBL" id="KZD94799.1"/>
    </source>
</evidence>
<dbReference type="EMBL" id="CP125292">
    <property type="protein sequence ID" value="WHM20707.1"/>
    <property type="molecule type" value="Genomic_DNA"/>
</dbReference>
<evidence type="ECO:0000256" key="2">
    <source>
        <dbReference type="ARBA" id="ARBA00022475"/>
    </source>
</evidence>
<dbReference type="Proteomes" id="UP000076442">
    <property type="component" value="Unassembled WGS sequence"/>
</dbReference>
<dbReference type="PANTHER" id="PTHR12677">
    <property type="entry name" value="GOLGI APPARATUS MEMBRANE PROTEIN TVP38-RELATED"/>
    <property type="match status" value="1"/>
</dbReference>
<keyword evidence="5 6" id="KW-0472">Membrane</keyword>
<feature type="transmembrane region" description="Helical" evidence="6">
    <location>
        <begin position="109"/>
        <end position="133"/>
    </location>
</feature>
<evidence type="ECO:0000313" key="11">
    <source>
        <dbReference type="EMBL" id="WEY84303.1"/>
    </source>
</evidence>
<evidence type="ECO:0000256" key="5">
    <source>
        <dbReference type="ARBA" id="ARBA00023136"/>
    </source>
</evidence>